<evidence type="ECO:0000256" key="2">
    <source>
        <dbReference type="ARBA" id="ARBA00008974"/>
    </source>
</evidence>
<dbReference type="FunFam" id="1.10.4160.10:FF:000001">
    <property type="entry name" value="Uracil permease, putative"/>
    <property type="match status" value="1"/>
</dbReference>
<evidence type="ECO:0000313" key="8">
    <source>
        <dbReference type="Proteomes" id="UP000461730"/>
    </source>
</evidence>
<dbReference type="GO" id="GO:0015205">
    <property type="term" value="F:nucleobase transmembrane transporter activity"/>
    <property type="evidence" value="ECO:0007669"/>
    <property type="project" value="TreeGrafter"/>
</dbReference>
<dbReference type="Proteomes" id="UP000461730">
    <property type="component" value="Unassembled WGS sequence"/>
</dbReference>
<keyword evidence="8" id="KW-1185">Reference proteome</keyword>
<feature type="transmembrane region" description="Helical" evidence="6">
    <location>
        <begin position="57"/>
        <end position="77"/>
    </location>
</feature>
<sequence length="493" mass="53955">MDTSTKTSALYSEDLAPVPPSKRTWNTWNYAALWISMSLCIPTYMLASSLIEGGMNWWQAILTIFAGNTVVLIPMLLNSHAGTKYGIPFPVFARASFGIKGANIPAMLRAIVACGWFGIQTWIGGFALYQMLHLWIPALETLPPVFPASFGLATGPAICFFLFWLLNMYVVYLGIESIRKLLVFKAIFLPLAALALLYWAINAVSGGLGPILTQPSRFTSNAEFWAFFIPGLTGMVGFWATLSLNIPDFTRYAKSQRAQAQGQALGLPTSMTLFSFIGVVVTSATTIVYGTTIWDPVVLAGRFDNKILVSIAMIAVAISTLATNIAANIVSPANDFANLSPSRINFRTGGYITGVIGILIFPWKLVADPSGYIFTWLVGYSSLLGPVGGIMIADYYLVRKQQLDVDELYKPQGIYSFTNGFNRHALIALLLGIIPNIPGFLTTTKLIAADAVPQWISHLYSYAWFVGFFISGASYFIISPGNYKQQVNYVTTD</sequence>
<dbReference type="InterPro" id="IPR012681">
    <property type="entry name" value="NCS1"/>
</dbReference>
<proteinExistence type="inferred from homology"/>
<feature type="transmembrane region" description="Helical" evidence="6">
    <location>
        <begin position="459"/>
        <end position="478"/>
    </location>
</feature>
<dbReference type="RefSeq" id="WP_157305410.1">
    <property type="nucleotide sequence ID" value="NZ_WRXN01000002.1"/>
</dbReference>
<feature type="transmembrane region" description="Helical" evidence="6">
    <location>
        <begin position="224"/>
        <end position="244"/>
    </location>
</feature>
<protein>
    <submittedName>
        <fullName evidence="7">Nitrate reductase</fullName>
    </submittedName>
</protein>
<dbReference type="PANTHER" id="PTHR30618:SF0">
    <property type="entry name" value="PURINE-URACIL PERMEASE NCS1"/>
    <property type="match status" value="1"/>
</dbReference>
<keyword evidence="3 6" id="KW-0812">Transmembrane</keyword>
<feature type="transmembrane region" description="Helical" evidence="6">
    <location>
        <begin position="425"/>
        <end position="447"/>
    </location>
</feature>
<gene>
    <name evidence="7" type="ORF">GO493_06930</name>
</gene>
<feature type="transmembrane region" description="Helical" evidence="6">
    <location>
        <begin position="372"/>
        <end position="393"/>
    </location>
</feature>
<comment type="subcellular location">
    <subcellularLocation>
        <location evidence="1">Membrane</location>
        <topology evidence="1">Multi-pass membrane protein</topology>
    </subcellularLocation>
</comment>
<evidence type="ECO:0000256" key="6">
    <source>
        <dbReference type="SAM" id="Phobius"/>
    </source>
</evidence>
<reference evidence="7 8" key="1">
    <citation type="submission" date="2019-12" db="EMBL/GenBank/DDBJ databases">
        <title>Chitinophaga sp. strain ysch24 (GDMCC 1.1355), whole genome shotgun sequence.</title>
        <authorList>
            <person name="Zhang X."/>
        </authorList>
    </citation>
    <scope>NUCLEOTIDE SEQUENCE [LARGE SCALE GENOMIC DNA]</scope>
    <source>
        <strain evidence="8">ysch24</strain>
    </source>
</reference>
<evidence type="ECO:0000313" key="7">
    <source>
        <dbReference type="EMBL" id="MVT07990.1"/>
    </source>
</evidence>
<feature type="transmembrane region" description="Helical" evidence="6">
    <location>
        <begin position="265"/>
        <end position="287"/>
    </location>
</feature>
<organism evidence="7 8">
    <name type="scientific">Chitinophaga tropicalis</name>
    <dbReference type="NCBI Taxonomy" id="2683588"/>
    <lineage>
        <taxon>Bacteria</taxon>
        <taxon>Pseudomonadati</taxon>
        <taxon>Bacteroidota</taxon>
        <taxon>Chitinophagia</taxon>
        <taxon>Chitinophagales</taxon>
        <taxon>Chitinophagaceae</taxon>
        <taxon>Chitinophaga</taxon>
    </lineage>
</organism>
<dbReference type="GO" id="GO:0005886">
    <property type="term" value="C:plasma membrane"/>
    <property type="evidence" value="ECO:0007669"/>
    <property type="project" value="TreeGrafter"/>
</dbReference>
<feature type="transmembrane region" description="Helical" evidence="6">
    <location>
        <begin position="152"/>
        <end position="175"/>
    </location>
</feature>
<keyword evidence="5 6" id="KW-0472">Membrane</keyword>
<dbReference type="AlphaFoldDB" id="A0A7K1U119"/>
<comment type="similarity">
    <text evidence="2">Belongs to the purine-cytosine permease (2.A.39) family.</text>
</comment>
<dbReference type="Pfam" id="PF02133">
    <property type="entry name" value="Transp_cyt_pur"/>
    <property type="match status" value="1"/>
</dbReference>
<dbReference type="InterPro" id="IPR001248">
    <property type="entry name" value="Pur-cyt_permease"/>
</dbReference>
<dbReference type="Gene3D" id="1.10.4160.10">
    <property type="entry name" value="Hydantoin permease"/>
    <property type="match status" value="1"/>
</dbReference>
<dbReference type="PANTHER" id="PTHR30618">
    <property type="entry name" value="NCS1 FAMILY PURINE/PYRIMIDINE TRANSPORTER"/>
    <property type="match status" value="1"/>
</dbReference>
<feature type="transmembrane region" description="Helical" evidence="6">
    <location>
        <begin position="348"/>
        <end position="366"/>
    </location>
</feature>
<comment type="caution">
    <text evidence="7">The sequence shown here is derived from an EMBL/GenBank/DDBJ whole genome shotgun (WGS) entry which is preliminary data.</text>
</comment>
<evidence type="ECO:0000256" key="1">
    <source>
        <dbReference type="ARBA" id="ARBA00004141"/>
    </source>
</evidence>
<feature type="transmembrane region" description="Helical" evidence="6">
    <location>
        <begin position="110"/>
        <end position="132"/>
    </location>
</feature>
<evidence type="ECO:0000256" key="4">
    <source>
        <dbReference type="ARBA" id="ARBA00022989"/>
    </source>
</evidence>
<keyword evidence="4 6" id="KW-1133">Transmembrane helix</keyword>
<feature type="transmembrane region" description="Helical" evidence="6">
    <location>
        <begin position="307"/>
        <end position="327"/>
    </location>
</feature>
<accession>A0A7K1U119</accession>
<dbReference type="NCBIfam" id="TIGR00800">
    <property type="entry name" value="ncs1"/>
    <property type="match status" value="1"/>
</dbReference>
<dbReference type="EMBL" id="WRXN01000002">
    <property type="protein sequence ID" value="MVT07990.1"/>
    <property type="molecule type" value="Genomic_DNA"/>
</dbReference>
<dbReference type="InterPro" id="IPR045225">
    <property type="entry name" value="Uracil/uridine/allantoin_perm"/>
</dbReference>
<feature type="transmembrane region" description="Helical" evidence="6">
    <location>
        <begin position="31"/>
        <end position="51"/>
    </location>
</feature>
<evidence type="ECO:0000256" key="3">
    <source>
        <dbReference type="ARBA" id="ARBA00022692"/>
    </source>
</evidence>
<feature type="transmembrane region" description="Helical" evidence="6">
    <location>
        <begin position="182"/>
        <end position="204"/>
    </location>
</feature>
<name>A0A7K1U119_9BACT</name>
<dbReference type="CDD" id="cd11485">
    <property type="entry name" value="SLC-NCS1sbd_YbbW-like"/>
    <property type="match status" value="1"/>
</dbReference>
<evidence type="ECO:0000256" key="5">
    <source>
        <dbReference type="ARBA" id="ARBA00023136"/>
    </source>
</evidence>